<dbReference type="SMART" id="SM00739">
    <property type="entry name" value="KOW"/>
    <property type="match status" value="1"/>
</dbReference>
<gene>
    <name evidence="4" type="primary">rpl24</name>
    <name evidence="6" type="ORF">B6F84_07780</name>
</gene>
<proteinExistence type="inferred from homology"/>
<dbReference type="CDD" id="cd06089">
    <property type="entry name" value="KOW_RPL26"/>
    <property type="match status" value="1"/>
</dbReference>
<evidence type="ECO:0000313" key="7">
    <source>
        <dbReference type="Proteomes" id="UP000193404"/>
    </source>
</evidence>
<evidence type="ECO:0000256" key="1">
    <source>
        <dbReference type="ARBA" id="ARBA00010618"/>
    </source>
</evidence>
<reference evidence="6 7" key="1">
    <citation type="submission" date="2017-03" db="EMBL/GenBank/DDBJ databases">
        <title>Sulfur activation and transportation mechanism of thermophilic Archaea Acidianus manzaensis YN-25.</title>
        <authorList>
            <person name="Ma Y."/>
            <person name="Yang Y."/>
            <person name="Xia J."/>
        </authorList>
    </citation>
    <scope>NUCLEOTIDE SEQUENCE [LARGE SCALE GENOMIC DNA]</scope>
    <source>
        <strain evidence="6 7">YN-25</strain>
    </source>
</reference>
<dbReference type="NCBIfam" id="TIGR01080">
    <property type="entry name" value="rplX_A_E"/>
    <property type="match status" value="1"/>
</dbReference>
<evidence type="ECO:0000259" key="5">
    <source>
        <dbReference type="SMART" id="SM00739"/>
    </source>
</evidence>
<comment type="function">
    <text evidence="4">Located at the polypeptide exit tunnel on the outside of the subunit.</text>
</comment>
<dbReference type="InterPro" id="IPR041988">
    <property type="entry name" value="Ribosomal_uL24_KOW"/>
</dbReference>
<dbReference type="InterPro" id="IPR014722">
    <property type="entry name" value="Rib_uL2_dom2"/>
</dbReference>
<dbReference type="GO" id="GO:0019843">
    <property type="term" value="F:rRNA binding"/>
    <property type="evidence" value="ECO:0007669"/>
    <property type="project" value="UniProtKB-UniRule"/>
</dbReference>
<dbReference type="STRING" id="282676.B6F84_07780"/>
<sequence length="124" mass="14070">MVSSKPSKQRILMYKSPYHVRRKMLTAKVSEDVFNQLNIKRIEVRKGDTVRVMRGDNVGYEGKVADVNTKTGRIAIEGLTRKKADGTPVYIWIHASKVILTKLDLSDAKRKEAIERKAKKGKGE</sequence>
<evidence type="ECO:0000256" key="2">
    <source>
        <dbReference type="ARBA" id="ARBA00022980"/>
    </source>
</evidence>
<accession>A0A1W6K086</accession>
<dbReference type="Pfam" id="PF00467">
    <property type="entry name" value="KOW"/>
    <property type="match status" value="1"/>
</dbReference>
<dbReference type="Proteomes" id="UP000193404">
    <property type="component" value="Chromosome"/>
</dbReference>
<dbReference type="GO" id="GO:0015934">
    <property type="term" value="C:large ribosomal subunit"/>
    <property type="evidence" value="ECO:0007669"/>
    <property type="project" value="UniProtKB-UniRule"/>
</dbReference>
<dbReference type="FunFam" id="2.30.30.30:FF:000009">
    <property type="entry name" value="60S ribosomal protein L26"/>
    <property type="match status" value="1"/>
</dbReference>
<dbReference type="HAMAP" id="MF_01326_A">
    <property type="entry name" value="Ribosomal_uL24_A"/>
    <property type="match status" value="1"/>
</dbReference>
<dbReference type="GO" id="GO:0006412">
    <property type="term" value="P:translation"/>
    <property type="evidence" value="ECO:0007669"/>
    <property type="project" value="UniProtKB-UniRule"/>
</dbReference>
<dbReference type="PANTHER" id="PTHR11143">
    <property type="entry name" value="60S RIBOSOMAL PROTEIN L26 FAMILY MEMBER"/>
    <property type="match status" value="1"/>
</dbReference>
<comment type="similarity">
    <text evidence="1 4">Belongs to the universal ribosomal protein uL24 family.</text>
</comment>
<dbReference type="Pfam" id="PF16906">
    <property type="entry name" value="Ribosomal_L26"/>
    <property type="match status" value="1"/>
</dbReference>
<dbReference type="EMBL" id="CP020477">
    <property type="protein sequence ID" value="ARM75936.1"/>
    <property type="molecule type" value="Genomic_DNA"/>
</dbReference>
<dbReference type="InterPro" id="IPR008991">
    <property type="entry name" value="Translation_prot_SH3-like_sf"/>
</dbReference>
<feature type="domain" description="KOW" evidence="5">
    <location>
        <begin position="43"/>
        <end position="70"/>
    </location>
</feature>
<dbReference type="GO" id="GO:0003735">
    <property type="term" value="F:structural constituent of ribosome"/>
    <property type="evidence" value="ECO:0007669"/>
    <property type="project" value="UniProtKB-UniRule"/>
</dbReference>
<dbReference type="AlphaFoldDB" id="A0A1W6K086"/>
<keyword evidence="2 4" id="KW-0689">Ribosomal protein</keyword>
<dbReference type="GeneID" id="41590808"/>
<keyword evidence="7" id="KW-1185">Reference proteome</keyword>
<protein>
    <recommendedName>
        <fullName evidence="4">Large ribosomal subunit protein uL24</fullName>
    </recommendedName>
</protein>
<evidence type="ECO:0000313" key="6">
    <source>
        <dbReference type="EMBL" id="ARM75936.1"/>
    </source>
</evidence>
<keyword evidence="4" id="KW-0699">rRNA-binding</keyword>
<comment type="subunit">
    <text evidence="4">Part of the 50S ribosomal subunit.</text>
</comment>
<dbReference type="OrthoDB" id="10899at2157"/>
<evidence type="ECO:0000256" key="3">
    <source>
        <dbReference type="ARBA" id="ARBA00023274"/>
    </source>
</evidence>
<keyword evidence="4" id="KW-0694">RNA-binding</keyword>
<evidence type="ECO:0000256" key="4">
    <source>
        <dbReference type="HAMAP-Rule" id="MF_01326"/>
    </source>
</evidence>
<dbReference type="KEGG" id="aman:B6F84_07780"/>
<name>A0A1W6K086_9CREN</name>
<keyword evidence="3 4" id="KW-0687">Ribonucleoprotein</keyword>
<comment type="function">
    <text evidence="4">One of two assembly initiator proteins, it binds directly to the 5'-end of the 23S rRNA, where it nucleates assembly of the 50S subunit.</text>
</comment>
<dbReference type="RefSeq" id="WP_148691715.1">
    <property type="nucleotide sequence ID" value="NZ_CP020477.1"/>
</dbReference>
<organism evidence="6 7">
    <name type="scientific">Acidianus manzaensis</name>
    <dbReference type="NCBI Taxonomy" id="282676"/>
    <lineage>
        <taxon>Archaea</taxon>
        <taxon>Thermoproteota</taxon>
        <taxon>Thermoprotei</taxon>
        <taxon>Sulfolobales</taxon>
        <taxon>Sulfolobaceae</taxon>
        <taxon>Acidianus</taxon>
    </lineage>
</organism>
<dbReference type="InterPro" id="IPR005824">
    <property type="entry name" value="KOW"/>
</dbReference>
<dbReference type="SUPFAM" id="SSF50104">
    <property type="entry name" value="Translation proteins SH3-like domain"/>
    <property type="match status" value="1"/>
</dbReference>
<dbReference type="InterPro" id="IPR005756">
    <property type="entry name" value="Ribosomal_uL24_euk/arc"/>
</dbReference>
<dbReference type="Gene3D" id="2.30.30.30">
    <property type="match status" value="1"/>
</dbReference>